<feature type="transmembrane region" description="Helical" evidence="7">
    <location>
        <begin position="632"/>
        <end position="650"/>
    </location>
</feature>
<dbReference type="InterPro" id="IPR017871">
    <property type="entry name" value="ABC_transporter-like_CS"/>
</dbReference>
<dbReference type="Gene3D" id="3.40.50.300">
    <property type="entry name" value="P-loop containing nucleotide triphosphate hydrolases"/>
    <property type="match status" value="1"/>
</dbReference>
<feature type="domain" description="ABC transmembrane type-2" evidence="9">
    <location>
        <begin position="469"/>
        <end position="713"/>
    </location>
</feature>
<dbReference type="InterPro" id="IPR013525">
    <property type="entry name" value="ABC2_TM"/>
</dbReference>
<dbReference type="GO" id="GO:0140359">
    <property type="term" value="F:ABC-type transporter activity"/>
    <property type="evidence" value="ECO:0007669"/>
    <property type="project" value="InterPro"/>
</dbReference>
<organism evidence="10 12">
    <name type="scientific">Rotaria sordida</name>
    <dbReference type="NCBI Taxonomy" id="392033"/>
    <lineage>
        <taxon>Eukaryota</taxon>
        <taxon>Metazoa</taxon>
        <taxon>Spiralia</taxon>
        <taxon>Gnathifera</taxon>
        <taxon>Rotifera</taxon>
        <taxon>Eurotatoria</taxon>
        <taxon>Bdelloidea</taxon>
        <taxon>Philodinida</taxon>
        <taxon>Philodinidae</taxon>
        <taxon>Rotaria</taxon>
    </lineage>
</organism>
<accession>A0A813RSP2</accession>
<dbReference type="InterPro" id="IPR027417">
    <property type="entry name" value="P-loop_NTPase"/>
</dbReference>
<name>A0A813RSP2_9BILA</name>
<protein>
    <submittedName>
        <fullName evidence="10">Uncharacterized protein</fullName>
    </submittedName>
</protein>
<dbReference type="PROSITE" id="PS51012">
    <property type="entry name" value="ABC_TM2"/>
    <property type="match status" value="1"/>
</dbReference>
<dbReference type="GO" id="GO:0016887">
    <property type="term" value="F:ATP hydrolysis activity"/>
    <property type="evidence" value="ECO:0007669"/>
    <property type="project" value="InterPro"/>
</dbReference>
<dbReference type="GO" id="GO:0005524">
    <property type="term" value="F:ATP binding"/>
    <property type="evidence" value="ECO:0007669"/>
    <property type="project" value="UniProtKB-KW"/>
</dbReference>
<dbReference type="SMART" id="SM00382">
    <property type="entry name" value="AAA"/>
    <property type="match status" value="1"/>
</dbReference>
<evidence type="ECO:0000256" key="1">
    <source>
        <dbReference type="ARBA" id="ARBA00004141"/>
    </source>
</evidence>
<dbReference type="PROSITE" id="PS50893">
    <property type="entry name" value="ABC_TRANSPORTER_2"/>
    <property type="match status" value="1"/>
</dbReference>
<evidence type="ECO:0000256" key="3">
    <source>
        <dbReference type="ARBA" id="ARBA00022741"/>
    </source>
</evidence>
<keyword evidence="3" id="KW-0547">Nucleotide-binding</keyword>
<dbReference type="GO" id="GO:0043190">
    <property type="term" value="C:ATP-binding cassette (ABC) transporter complex"/>
    <property type="evidence" value="ECO:0007669"/>
    <property type="project" value="InterPro"/>
</dbReference>
<keyword evidence="2 7" id="KW-0812">Transmembrane</keyword>
<evidence type="ECO:0000256" key="5">
    <source>
        <dbReference type="ARBA" id="ARBA00022989"/>
    </source>
</evidence>
<dbReference type="InterPro" id="IPR003439">
    <property type="entry name" value="ABC_transporter-like_ATP-bd"/>
</dbReference>
<dbReference type="SUPFAM" id="SSF52540">
    <property type="entry name" value="P-loop containing nucleoside triphosphate hydrolases"/>
    <property type="match status" value="1"/>
</dbReference>
<dbReference type="Proteomes" id="UP000663864">
    <property type="component" value="Unassembled WGS sequence"/>
</dbReference>
<dbReference type="PRINTS" id="PR00164">
    <property type="entry name" value="ABC2TRNSPORT"/>
</dbReference>
<feature type="transmembrane region" description="Helical" evidence="7">
    <location>
        <begin position="688"/>
        <end position="712"/>
    </location>
</feature>
<evidence type="ECO:0000256" key="4">
    <source>
        <dbReference type="ARBA" id="ARBA00022840"/>
    </source>
</evidence>
<dbReference type="CDD" id="cd03230">
    <property type="entry name" value="ABC_DR_subfamily_A"/>
    <property type="match status" value="1"/>
</dbReference>
<sequence>MNESEDLAVSVINAWKNYGHWWKSLTVLHNINLHVPTGIIYGLLGPSGCGKTTLLRCIVGRLELNRGEVIVLGKRPGSRGHEVPGRSVGFMPQETALYKNFSISEMLHHFGRLHNMNRKDILSREEFLISFLDLPSKSKNVSQLSGGQQRRVSLACALLQQPQLLILDEPTVGVDPLLREKIWSHLINISKTSKTTIIITTHYIEEARKANCVGLMRSGRILAEDEPSLLLNKYNQTSLENVFLQLCYHDQDRFQEQIPISNTDGDRHTNILNDIDDQNSSPTSIHVSVNRINGTHIPLNNQKRKFEKNPLRYAKRVVADYFILPHMHKIYALMLKDLTVIKRSIGFLLFQFLIPVIQVALFCLCIGREPEHIPMALYNSEGINGFPTGNLSLQLLNKINPDQIHFTSFNEFNKAMDAVKQGHYWGVAAIEFNFTQAIKNKLLAFQTDPATLNASSLHLYLDMTNQQVSLTMQSIILNSTQLFLKEVLSSYKIDPSIADPPVIIENPVYGSIVPRFLNFAAPGMMISIIFFLAIGLTALMFVVEKKEGLLERSWVAGVTTIEVMLAHIIIKFFIQFIQIMLLLTFADFIFKVEIKGSIFLAMTLIFIQGICGMSYGLLISSVCEQEIEVMEVALGSVFPILLSSGIIWPLEGMPSIMRFLSNFTPLTHSVEAMRCIASRNWTFGYFKVWFGFANAGAWSLGFFVLAAILFALRK</sequence>
<evidence type="ECO:0000313" key="11">
    <source>
        <dbReference type="EMBL" id="CAF4062292.1"/>
    </source>
</evidence>
<dbReference type="AlphaFoldDB" id="A0A813RSP2"/>
<feature type="transmembrane region" description="Helical" evidence="7">
    <location>
        <begin position="519"/>
        <end position="543"/>
    </location>
</feature>
<evidence type="ECO:0000313" key="12">
    <source>
        <dbReference type="Proteomes" id="UP000663864"/>
    </source>
</evidence>
<evidence type="ECO:0000259" key="9">
    <source>
        <dbReference type="PROSITE" id="PS51012"/>
    </source>
</evidence>
<dbReference type="PANTHER" id="PTHR43038">
    <property type="entry name" value="ATP-BINDING CASSETTE, SUB-FAMILY H, MEMBER 1"/>
    <property type="match status" value="1"/>
</dbReference>
<dbReference type="InterPro" id="IPR003593">
    <property type="entry name" value="AAA+_ATPase"/>
</dbReference>
<feature type="transmembrane region" description="Helical" evidence="7">
    <location>
        <begin position="598"/>
        <end position="620"/>
    </location>
</feature>
<feature type="transmembrane region" description="Helical" evidence="7">
    <location>
        <begin position="563"/>
        <end position="586"/>
    </location>
</feature>
<dbReference type="Pfam" id="PF12698">
    <property type="entry name" value="ABC2_membrane_3"/>
    <property type="match status" value="1"/>
</dbReference>
<comment type="subcellular location">
    <subcellularLocation>
        <location evidence="1">Membrane</location>
        <topology evidence="1">Multi-pass membrane protein</topology>
    </subcellularLocation>
</comment>
<dbReference type="InterPro" id="IPR000412">
    <property type="entry name" value="ABC_2_transport"/>
</dbReference>
<dbReference type="EMBL" id="CAJNOT010000032">
    <property type="protein sequence ID" value="CAF0788767.1"/>
    <property type="molecule type" value="Genomic_DNA"/>
</dbReference>
<evidence type="ECO:0000259" key="8">
    <source>
        <dbReference type="PROSITE" id="PS50893"/>
    </source>
</evidence>
<comment type="caution">
    <text evidence="10">The sequence shown here is derived from an EMBL/GenBank/DDBJ whole genome shotgun (WGS) entry which is preliminary data.</text>
</comment>
<dbReference type="EMBL" id="CAJOBD010006484">
    <property type="protein sequence ID" value="CAF4062292.1"/>
    <property type="molecule type" value="Genomic_DNA"/>
</dbReference>
<gene>
    <name evidence="11" type="ORF">JBS370_LOCUS29666</name>
    <name evidence="10" type="ORF">ZHD862_LOCUS1792</name>
</gene>
<keyword evidence="4" id="KW-0067">ATP-binding</keyword>
<evidence type="ECO:0000313" key="10">
    <source>
        <dbReference type="EMBL" id="CAF0788767.1"/>
    </source>
</evidence>
<feature type="domain" description="ABC transporter" evidence="8">
    <location>
        <begin position="9"/>
        <end position="243"/>
    </location>
</feature>
<evidence type="ECO:0000256" key="2">
    <source>
        <dbReference type="ARBA" id="ARBA00022692"/>
    </source>
</evidence>
<dbReference type="InterPro" id="IPR047817">
    <property type="entry name" value="ABC2_TM_bact-type"/>
</dbReference>
<proteinExistence type="predicted"/>
<keyword evidence="5 7" id="KW-1133">Transmembrane helix</keyword>
<evidence type="ECO:0000256" key="7">
    <source>
        <dbReference type="SAM" id="Phobius"/>
    </source>
</evidence>
<evidence type="ECO:0000256" key="6">
    <source>
        <dbReference type="ARBA" id="ARBA00023136"/>
    </source>
</evidence>
<dbReference type="Proteomes" id="UP000663836">
    <property type="component" value="Unassembled WGS sequence"/>
</dbReference>
<keyword evidence="6 7" id="KW-0472">Membrane</keyword>
<dbReference type="PANTHER" id="PTHR43038:SF3">
    <property type="entry name" value="ABC TRANSPORTER G FAMILY MEMBER 20 ISOFORM X1"/>
    <property type="match status" value="1"/>
</dbReference>
<reference evidence="10" key="1">
    <citation type="submission" date="2021-02" db="EMBL/GenBank/DDBJ databases">
        <authorList>
            <person name="Nowell W R."/>
        </authorList>
    </citation>
    <scope>NUCLEOTIDE SEQUENCE</scope>
</reference>
<dbReference type="Pfam" id="PF00005">
    <property type="entry name" value="ABC_tran"/>
    <property type="match status" value="1"/>
</dbReference>
<dbReference type="PROSITE" id="PS00211">
    <property type="entry name" value="ABC_TRANSPORTER_1"/>
    <property type="match status" value="1"/>
</dbReference>